<evidence type="ECO:0000313" key="3">
    <source>
        <dbReference type="EMBL" id="MBM2620940.1"/>
    </source>
</evidence>
<proteinExistence type="inferred from homology"/>
<dbReference type="PANTHER" id="PTHR39428">
    <property type="entry name" value="F420H(2)-DEPENDENT QUINONE REDUCTASE RV1261C"/>
    <property type="match status" value="1"/>
</dbReference>
<evidence type="ECO:0000256" key="1">
    <source>
        <dbReference type="ARBA" id="ARBA00008710"/>
    </source>
</evidence>
<dbReference type="EMBL" id="JAENHP010000017">
    <property type="protein sequence ID" value="MBM2620940.1"/>
    <property type="molecule type" value="Genomic_DNA"/>
</dbReference>
<dbReference type="SUPFAM" id="SSF50475">
    <property type="entry name" value="FMN-binding split barrel"/>
    <property type="match status" value="1"/>
</dbReference>
<dbReference type="Proteomes" id="UP000632138">
    <property type="component" value="Unassembled WGS sequence"/>
</dbReference>
<dbReference type="InterPro" id="IPR012349">
    <property type="entry name" value="Split_barrel_FMN-bd"/>
</dbReference>
<protein>
    <submittedName>
        <fullName evidence="3">Nitroreductase family deazaflavin-dependent oxidoreductase</fullName>
    </submittedName>
</protein>
<dbReference type="NCBIfam" id="TIGR00026">
    <property type="entry name" value="hi_GC_TIGR00026"/>
    <property type="match status" value="1"/>
</dbReference>
<reference evidence="3 4" key="1">
    <citation type="submission" date="2021-01" db="EMBL/GenBank/DDBJ databases">
        <title>Actinoplanes sp. nov. LDG1-06 isolated from lichen.</title>
        <authorList>
            <person name="Saeng-In P."/>
            <person name="Phongsopitanun W."/>
            <person name="Kanchanasin P."/>
            <person name="Yuki M."/>
            <person name="Kudo T."/>
            <person name="Ohkuma M."/>
            <person name="Tanasupawat S."/>
        </authorList>
    </citation>
    <scope>NUCLEOTIDE SEQUENCE [LARGE SCALE GENOMIC DNA]</scope>
    <source>
        <strain evidence="3 4">LDG1-06</strain>
    </source>
</reference>
<evidence type="ECO:0000256" key="2">
    <source>
        <dbReference type="ARBA" id="ARBA00049106"/>
    </source>
</evidence>
<gene>
    <name evidence="3" type="ORF">JIG36_36115</name>
</gene>
<dbReference type="PANTHER" id="PTHR39428:SF1">
    <property type="entry name" value="F420H(2)-DEPENDENT QUINONE REDUCTASE RV1261C"/>
    <property type="match status" value="1"/>
</dbReference>
<name>A0ABS2AM76_9ACTN</name>
<dbReference type="InterPro" id="IPR004378">
    <property type="entry name" value="F420H2_quin_Rdtase"/>
</dbReference>
<evidence type="ECO:0000313" key="4">
    <source>
        <dbReference type="Proteomes" id="UP000632138"/>
    </source>
</evidence>
<comment type="caution">
    <text evidence="3">The sequence shown here is derived from an EMBL/GenBank/DDBJ whole genome shotgun (WGS) entry which is preliminary data.</text>
</comment>
<comment type="catalytic activity">
    <reaction evidence="2">
        <text>oxidized coenzyme F420-(gamma-L-Glu)(n) + a quinol + H(+) = reduced coenzyme F420-(gamma-L-Glu)(n) + a quinone</text>
        <dbReference type="Rhea" id="RHEA:39663"/>
        <dbReference type="Rhea" id="RHEA-COMP:12939"/>
        <dbReference type="Rhea" id="RHEA-COMP:14378"/>
        <dbReference type="ChEBI" id="CHEBI:15378"/>
        <dbReference type="ChEBI" id="CHEBI:24646"/>
        <dbReference type="ChEBI" id="CHEBI:132124"/>
        <dbReference type="ChEBI" id="CHEBI:133980"/>
        <dbReference type="ChEBI" id="CHEBI:139511"/>
    </reaction>
</comment>
<dbReference type="Pfam" id="PF04075">
    <property type="entry name" value="F420H2_quin_red"/>
    <property type="match status" value="1"/>
</dbReference>
<organism evidence="3 4">
    <name type="scientific">Paractinoplanes ovalisporus</name>
    <dbReference type="NCBI Taxonomy" id="2810368"/>
    <lineage>
        <taxon>Bacteria</taxon>
        <taxon>Bacillati</taxon>
        <taxon>Actinomycetota</taxon>
        <taxon>Actinomycetes</taxon>
        <taxon>Micromonosporales</taxon>
        <taxon>Micromonosporaceae</taxon>
        <taxon>Paractinoplanes</taxon>
    </lineage>
</organism>
<accession>A0ABS2AM76</accession>
<keyword evidence="4" id="KW-1185">Reference proteome</keyword>
<dbReference type="Gene3D" id="2.30.110.10">
    <property type="entry name" value="Electron Transport, Fmn-binding Protein, Chain A"/>
    <property type="match status" value="1"/>
</dbReference>
<dbReference type="RefSeq" id="WP_203380929.1">
    <property type="nucleotide sequence ID" value="NZ_JAENHP010000017.1"/>
</dbReference>
<sequence>MAVRVPPRWVVRTAWAIHRGIYKVTGGRVGLSKPGPAKYGTLRLTTVGRRSGQARSVLLAYFEDGPDLVLMSMNGWGEGHPAWWLNLREHPDATVEVDGARREVRGRRTDGDERARLWERWHVYDKRLDEWAALRSTEAVVIVLEPRPVAA</sequence>
<comment type="similarity">
    <text evidence="1">Belongs to the F420H(2)-dependent quinone reductase family.</text>
</comment>